<dbReference type="InterPro" id="IPR057724">
    <property type="entry name" value="TCTN1-3_N"/>
</dbReference>
<organism evidence="3">
    <name type="scientific">Aureococcus anophagefferens</name>
    <name type="common">Harmful bloom alga</name>
    <dbReference type="NCBI Taxonomy" id="44056"/>
    <lineage>
        <taxon>Eukaryota</taxon>
        <taxon>Sar</taxon>
        <taxon>Stramenopiles</taxon>
        <taxon>Ochrophyta</taxon>
        <taxon>Pelagophyceae</taxon>
        <taxon>Pelagomonadales</taxon>
        <taxon>Pelagomonadaceae</taxon>
        <taxon>Aureococcus</taxon>
    </lineage>
</organism>
<gene>
    <name evidence="2" type="ORF">AURANDRAFT_72455</name>
</gene>
<evidence type="ECO:0000313" key="3">
    <source>
        <dbReference type="Proteomes" id="UP000002729"/>
    </source>
</evidence>
<feature type="domain" description="Tectonic-1-3 N-terminal" evidence="1">
    <location>
        <begin position="89"/>
        <end position="188"/>
    </location>
</feature>
<dbReference type="Proteomes" id="UP000002729">
    <property type="component" value="Unassembled WGS sequence"/>
</dbReference>
<dbReference type="PANTHER" id="PTHR14611:SF2">
    <property type="entry name" value="TECTONIC"/>
    <property type="match status" value="1"/>
</dbReference>
<dbReference type="RefSeq" id="XP_009040580.1">
    <property type="nucleotide sequence ID" value="XM_009042332.1"/>
</dbReference>
<sequence length="697" mass="77468">MKSKLRKYLTRYAWWTQVLMINVRGEELLRAKWPFFLFSSPANEETLKCLDEPGEYIPTKDLAVNSAYFANQKMPPGCDCRKTGDADSECYIFECTCICDLTAGRCDPNCCCDAECSDSQRNRFDVLETCLPEGGTDLQITKCYSTKELDRINPKFPMSARGIAKGSVDRMLCVRYDNSNYRGQFYEDPDSVSDQEFTQNEYDYSHWKKSLLADAVYAIDNHFDSGDLIGVAFSVEEARSQLKNVPIYDAEEGAERKLVDAFSGKLPLPMATHLGECSDFGQARFATPKTTRCVRAFSASQLSQACNGNVLDVGRFLRIHVGSYASASTAGADWIDVVPRSIIWRDFHTGEIVYGTSNGTCETFYDARLTQANPAISSLAPSQQPVTLPAALTLNESSTASNCGFQAGLARPEPPACRNALVGICYTLIHRTSGTNNIIAAFLDLVITDVPLEAGNDDGLIVLQQDYSVRKSGLHLRSSSACRGNCENNSRTKRDGLCTISNNYMVDLPFGVSMRTGCLLQFNRSELRDFCVYTRPLQYFNVSNIFDVDTVKIRDDYASFRVGIFGNADPLDVSQWRKIDVQAAARIVWAYVGSRTNPQAKVLAARVDFSKSDIRHDFNHINTARTEFSIATTATFIQRANKPADYSPPSPPVAISVPYDVWYPFKIDSGESTRNPPRFRLDSACFPVSRNAAIKAG</sequence>
<dbReference type="GeneID" id="20228713"/>
<name>F0YJJ7_AURAN</name>
<dbReference type="PANTHER" id="PTHR14611">
    <property type="entry name" value="TECTONIC FAMILY MEMBER"/>
    <property type="match status" value="1"/>
</dbReference>
<dbReference type="EMBL" id="GL833148">
    <property type="protein sequence ID" value="EGB04666.1"/>
    <property type="molecule type" value="Genomic_DNA"/>
</dbReference>
<accession>F0YJJ7</accession>
<keyword evidence="3" id="KW-1185">Reference proteome</keyword>
<dbReference type="AlphaFoldDB" id="F0YJJ7"/>
<dbReference type="OrthoDB" id="2104337at2759"/>
<protein>
    <recommendedName>
        <fullName evidence="1">Tectonic-1-3 N-terminal domain-containing protein</fullName>
    </recommendedName>
</protein>
<proteinExistence type="predicted"/>
<dbReference type="InterPro" id="IPR040354">
    <property type="entry name" value="TCTN1-3"/>
</dbReference>
<reference evidence="2 3" key="1">
    <citation type="journal article" date="2011" name="Proc. Natl. Acad. Sci. U.S.A.">
        <title>Niche of harmful alga Aureococcus anophagefferens revealed through ecogenomics.</title>
        <authorList>
            <person name="Gobler C.J."/>
            <person name="Berry D.L."/>
            <person name="Dyhrman S.T."/>
            <person name="Wilhelm S.W."/>
            <person name="Salamov A."/>
            <person name="Lobanov A.V."/>
            <person name="Zhang Y."/>
            <person name="Collier J.L."/>
            <person name="Wurch L.L."/>
            <person name="Kustka A.B."/>
            <person name="Dill B.D."/>
            <person name="Shah M."/>
            <person name="VerBerkmoes N.C."/>
            <person name="Kuo A."/>
            <person name="Terry A."/>
            <person name="Pangilinan J."/>
            <person name="Lindquist E.A."/>
            <person name="Lucas S."/>
            <person name="Paulsen I.T."/>
            <person name="Hattenrath-Lehmann T.K."/>
            <person name="Talmage S.C."/>
            <person name="Walker E.A."/>
            <person name="Koch F."/>
            <person name="Burson A.M."/>
            <person name="Marcoval M.A."/>
            <person name="Tang Y.Z."/>
            <person name="Lecleir G.R."/>
            <person name="Coyne K.J."/>
            <person name="Berg G.M."/>
            <person name="Bertrand E.M."/>
            <person name="Saito M.A."/>
            <person name="Gladyshev V.N."/>
            <person name="Grigoriev I.V."/>
        </authorList>
    </citation>
    <scope>NUCLEOTIDE SEQUENCE [LARGE SCALE GENOMIC DNA]</scope>
    <source>
        <strain evidence="3">CCMP 1984</strain>
    </source>
</reference>
<dbReference type="KEGG" id="aaf:AURANDRAFT_72455"/>
<evidence type="ECO:0000259" key="1">
    <source>
        <dbReference type="Pfam" id="PF25752"/>
    </source>
</evidence>
<evidence type="ECO:0000313" key="2">
    <source>
        <dbReference type="EMBL" id="EGB04666.1"/>
    </source>
</evidence>
<dbReference type="InParanoid" id="F0YJJ7"/>
<dbReference type="Pfam" id="PF25752">
    <property type="entry name" value="DUF1619_N"/>
    <property type="match status" value="1"/>
</dbReference>